<proteinExistence type="predicted"/>
<dbReference type="PANTHER" id="PTHR42892">
    <property type="entry name" value="GLUCOSAMINE-6-PHOSPHATE DEAMINASE-LIKE PROTEIN BT_0258-RELATED"/>
    <property type="match status" value="1"/>
</dbReference>
<name>A0A840DZ64_9BACT</name>
<keyword evidence="4" id="KW-1185">Reference proteome</keyword>
<dbReference type="InterPro" id="IPR003737">
    <property type="entry name" value="GlcNAc_PI_deacetylase-related"/>
</dbReference>
<evidence type="ECO:0000313" key="4">
    <source>
        <dbReference type="Proteomes" id="UP000576209"/>
    </source>
</evidence>
<gene>
    <name evidence="3" type="ORF">GGR28_001177</name>
</gene>
<dbReference type="PANTHER" id="PTHR42892:SF1">
    <property type="entry name" value="GLUCOSAMINE-6-PHOSPHATE ISOMERASE"/>
    <property type="match status" value="1"/>
</dbReference>
<dbReference type="GO" id="GO:0005975">
    <property type="term" value="P:carbohydrate metabolic process"/>
    <property type="evidence" value="ECO:0007669"/>
    <property type="project" value="InterPro"/>
</dbReference>
<evidence type="ECO:0000259" key="2">
    <source>
        <dbReference type="Pfam" id="PF01182"/>
    </source>
</evidence>
<dbReference type="Gene3D" id="3.40.50.10320">
    <property type="entry name" value="LmbE-like"/>
    <property type="match status" value="1"/>
</dbReference>
<dbReference type="NCBIfam" id="NF002557">
    <property type="entry name" value="PRK02122.1"/>
    <property type="match status" value="1"/>
</dbReference>
<dbReference type="NCBIfam" id="TIGR00502">
    <property type="entry name" value="nagB"/>
    <property type="match status" value="1"/>
</dbReference>
<keyword evidence="3" id="KW-0378">Hydrolase</keyword>
<accession>A0A840DZ64</accession>
<dbReference type="CDD" id="cd01399">
    <property type="entry name" value="GlcN6P_deaminase"/>
    <property type="match status" value="1"/>
</dbReference>
<dbReference type="Gene3D" id="3.40.50.1360">
    <property type="match status" value="1"/>
</dbReference>
<dbReference type="AlphaFoldDB" id="A0A840DZ64"/>
<dbReference type="SUPFAM" id="SSF102588">
    <property type="entry name" value="LmbE-like"/>
    <property type="match status" value="1"/>
</dbReference>
<comment type="caution">
    <text evidence="3">The sequence shown here is derived from an EMBL/GenBank/DDBJ whole genome shotgun (WGS) entry which is preliminary data.</text>
</comment>
<dbReference type="EMBL" id="JACIFF010000002">
    <property type="protein sequence ID" value="MBB4078564.1"/>
    <property type="molecule type" value="Genomic_DNA"/>
</dbReference>
<dbReference type="InterPro" id="IPR004547">
    <property type="entry name" value="Glucosamine6P_isomerase"/>
</dbReference>
<protein>
    <recommendedName>
        <fullName evidence="1">Glucosamine-6-phosphate deaminase</fullName>
        <ecNumber evidence="1">3.5.99.6</ecNumber>
    </recommendedName>
</protein>
<dbReference type="Proteomes" id="UP000576209">
    <property type="component" value="Unassembled WGS sequence"/>
</dbReference>
<dbReference type="InterPro" id="IPR024078">
    <property type="entry name" value="LmbE-like_dom_sf"/>
</dbReference>
<dbReference type="Pfam" id="PF02585">
    <property type="entry name" value="PIG-L"/>
    <property type="match status" value="1"/>
</dbReference>
<dbReference type="RefSeq" id="WP_183494806.1">
    <property type="nucleotide sequence ID" value="NZ_JACIFF010000002.1"/>
</dbReference>
<dbReference type="GO" id="GO:0004342">
    <property type="term" value="F:glucosamine-6-phosphate deaminase activity"/>
    <property type="evidence" value="ECO:0007669"/>
    <property type="project" value="UniProtKB-UniRule"/>
</dbReference>
<dbReference type="InterPro" id="IPR006148">
    <property type="entry name" value="Glc/Gal-6P_isomerase"/>
</dbReference>
<feature type="domain" description="Glucosamine/galactosamine-6-phosphate isomerase" evidence="2">
    <location>
        <begin position="42"/>
        <end position="262"/>
    </location>
</feature>
<sequence>MLDLLSVHDTSTADISYRHVGSTDITRYEKMHVEVFKDSGKASIAVAHEMAQLIRAKAGRGEKCVLGLATGSSPIRVYAELVRMHKEEGLDFAHVITFNLDEYFQLEPGSRHSYWYFMHEHLFNHVNVRPKNINIPKGNIPLDEVYQHCMDYEARIDQAGGLDFQLLGIGRTGHVGFNEPGSNSRSLTRLITLDHLTRVDAAGDFQGISNVPTRAITMGIQTINKARRIVLLAWGHKKAEIIQRTVEGERTSEIPATYLQDHPNVTFLLDEESSADLRRFSTPWLVGPCDWTETQERKAIIWLSRHVDRPILKLTERDYNSNGMSDLLALHGTAYELNIQMFNILQRTITGWPGGKYGVDDSQRPERADPERKRVIIFSPHPDDDVISMGGTFARLVSQGHEVHVAYQTSGNIAVSDVDALRYAEFTRDLNESFGSGNARLEFIIEELSRNGKGGQPDSLDVRKIKGLIRRGEAIASARFTGLTDEYIHFLDMPFYETGKNIKNDLGPEDIQLVRELIERVRPHQIFAAGDLADPHGTHKVCLDAIFRALTELKDASSLAIADTWLWLYRGAWQEWPIHEIEMAVPLSPAQVEAKRNAIFFHQSQKDGAMFQGEDQREFWQRAEQRNRETARLYNQLGLTEYEAIEAFRRWHF</sequence>
<evidence type="ECO:0000256" key="1">
    <source>
        <dbReference type="NCBIfam" id="TIGR00502"/>
    </source>
</evidence>
<dbReference type="InterPro" id="IPR052960">
    <property type="entry name" value="GlcN6P_deaminase-like"/>
</dbReference>
<organism evidence="3 4">
    <name type="scientific">Neolewinella aquimaris</name>
    <dbReference type="NCBI Taxonomy" id="1835722"/>
    <lineage>
        <taxon>Bacteria</taxon>
        <taxon>Pseudomonadati</taxon>
        <taxon>Bacteroidota</taxon>
        <taxon>Saprospiria</taxon>
        <taxon>Saprospirales</taxon>
        <taxon>Lewinellaceae</taxon>
        <taxon>Neolewinella</taxon>
    </lineage>
</organism>
<dbReference type="EC" id="3.5.99.6" evidence="1"/>
<dbReference type="Pfam" id="PF01182">
    <property type="entry name" value="Glucosamine_iso"/>
    <property type="match status" value="1"/>
</dbReference>
<reference evidence="3 4" key="1">
    <citation type="submission" date="2020-08" db="EMBL/GenBank/DDBJ databases">
        <title>Genomic Encyclopedia of Type Strains, Phase IV (KMG-IV): sequencing the most valuable type-strain genomes for metagenomic binning, comparative biology and taxonomic classification.</title>
        <authorList>
            <person name="Goeker M."/>
        </authorList>
    </citation>
    <scope>NUCLEOTIDE SEQUENCE [LARGE SCALE GENOMIC DNA]</scope>
    <source>
        <strain evidence="3 4">DSM 105137</strain>
    </source>
</reference>
<dbReference type="GO" id="GO:0006046">
    <property type="term" value="P:N-acetylglucosamine catabolic process"/>
    <property type="evidence" value="ECO:0007669"/>
    <property type="project" value="UniProtKB-UniRule"/>
</dbReference>
<dbReference type="InterPro" id="IPR037171">
    <property type="entry name" value="NagB/RpiA_transferase-like"/>
</dbReference>
<dbReference type="SUPFAM" id="SSF100950">
    <property type="entry name" value="NagB/RpiA/CoA transferase-like"/>
    <property type="match status" value="1"/>
</dbReference>
<evidence type="ECO:0000313" key="3">
    <source>
        <dbReference type="EMBL" id="MBB4078564.1"/>
    </source>
</evidence>